<dbReference type="SUPFAM" id="SSF50475">
    <property type="entry name" value="FMN-binding split barrel"/>
    <property type="match status" value="1"/>
</dbReference>
<comment type="caution">
    <text evidence="2">The sequence shown here is derived from an EMBL/GenBank/DDBJ whole genome shotgun (WGS) entry which is preliminary data.</text>
</comment>
<evidence type="ECO:0000313" key="2">
    <source>
        <dbReference type="EMBL" id="MDG4945935.1"/>
    </source>
</evidence>
<name>A0A9X4MZU1_9FLAO</name>
<organism evidence="2 3">
    <name type="scientific">Profundicola chukchiensis</name>
    <dbReference type="NCBI Taxonomy" id="2961959"/>
    <lineage>
        <taxon>Bacteria</taxon>
        <taxon>Pseudomonadati</taxon>
        <taxon>Bacteroidota</taxon>
        <taxon>Flavobacteriia</taxon>
        <taxon>Flavobacteriales</taxon>
        <taxon>Weeksellaceae</taxon>
        <taxon>Profundicola</taxon>
    </lineage>
</organism>
<evidence type="ECO:0000259" key="1">
    <source>
        <dbReference type="Pfam" id="PF16242"/>
    </source>
</evidence>
<reference evidence="2" key="1">
    <citation type="submission" date="2022-07" db="EMBL/GenBank/DDBJ databases">
        <title>Description and genome-wide analysis of Profundicola chukchiensis gen. nov., sp. nov., marine bacteria isolated from bottom sediments of the Chukchi Sea.</title>
        <authorList>
            <person name="Romanenko L."/>
            <person name="Otstavnykh N."/>
            <person name="Kurilenko V."/>
            <person name="Eremeev V."/>
            <person name="Velansky P."/>
            <person name="Mikhailov V."/>
            <person name="Isaeva M."/>
        </authorList>
    </citation>
    <scope>NUCLEOTIDE SEQUENCE</scope>
    <source>
        <strain evidence="2">KMM 9713</strain>
    </source>
</reference>
<dbReference type="InterPro" id="IPR038725">
    <property type="entry name" value="YdaG_split_barrel_FMN-bd"/>
</dbReference>
<dbReference type="Gene3D" id="2.30.110.10">
    <property type="entry name" value="Electron Transport, Fmn-binding Protein, Chain A"/>
    <property type="match status" value="1"/>
</dbReference>
<dbReference type="RefSeq" id="WP_304420462.1">
    <property type="nucleotide sequence ID" value="NZ_JANCMU010000002.1"/>
</dbReference>
<dbReference type="Proteomes" id="UP001152599">
    <property type="component" value="Unassembled WGS sequence"/>
</dbReference>
<dbReference type="InterPro" id="IPR052917">
    <property type="entry name" value="Stress-Dev_Protein"/>
</dbReference>
<dbReference type="PANTHER" id="PTHR34818:SF1">
    <property type="entry name" value="PROTEIN BLI-3"/>
    <property type="match status" value="1"/>
</dbReference>
<sequence length="169" mass="19108">MSEKNYFNKEAIDKLKELAESARICMMTTKLDERPSPSRPMTLQEVDENGILWFLSGRDSDKNYELKKDTKTQLYFMNNSNSEYLSVYGTAEIYLDQNTIDEHWSVAANAWFKDGKEDLNVSVIGIKPLDVKYWGTKHGKFVDIALMAYSAITGADKGGDGGEEGKLEV</sequence>
<protein>
    <submittedName>
        <fullName evidence="2">Pyridoxamine 5'-phosphate oxidase family protein</fullName>
    </submittedName>
</protein>
<dbReference type="AlphaFoldDB" id="A0A9X4MZU1"/>
<evidence type="ECO:0000313" key="3">
    <source>
        <dbReference type="Proteomes" id="UP001152599"/>
    </source>
</evidence>
<feature type="domain" description="General stress protein FMN-binding split barrel" evidence="1">
    <location>
        <begin position="10"/>
        <end position="155"/>
    </location>
</feature>
<accession>A0A9X4MZU1</accession>
<proteinExistence type="predicted"/>
<keyword evidence="3" id="KW-1185">Reference proteome</keyword>
<dbReference type="Pfam" id="PF16242">
    <property type="entry name" value="Pyrid_ox_like"/>
    <property type="match status" value="1"/>
</dbReference>
<dbReference type="EMBL" id="JANCMU010000002">
    <property type="protein sequence ID" value="MDG4945935.1"/>
    <property type="molecule type" value="Genomic_DNA"/>
</dbReference>
<dbReference type="InterPro" id="IPR012349">
    <property type="entry name" value="Split_barrel_FMN-bd"/>
</dbReference>
<dbReference type="PANTHER" id="PTHR34818">
    <property type="entry name" value="PROTEIN BLI-3"/>
    <property type="match status" value="1"/>
</dbReference>
<gene>
    <name evidence="2" type="ORF">NMK71_05880</name>
</gene>